<name>A0A1E1JWT9_9HELO</name>
<gene>
    <name evidence="1" type="ORF">RAG0_01343</name>
</gene>
<proteinExistence type="predicted"/>
<keyword evidence="2" id="KW-1185">Reference proteome</keyword>
<protein>
    <submittedName>
        <fullName evidence="1">Uncharacterized protein</fullName>
    </submittedName>
</protein>
<dbReference type="EMBL" id="FJUX01000004">
    <property type="protein sequence ID" value="CZS90181.1"/>
    <property type="molecule type" value="Genomic_DNA"/>
</dbReference>
<sequence>MSIPICIYLRAFVPSSGPADATVALSISTFAGRKSLKLSVYGVCTKVPTYQYLVSTYDTPAQGYLKLRIAEQMSTVRHQDIEVDYWAGSHFHLPKSGSPGSAYDTSTRIPASSSKGRITLSITCGYGHPPLSFDSDVIDLTGSWVLFGLRSAKE</sequence>
<accession>A0A1E1JWT9</accession>
<organism evidence="1 2">
    <name type="scientific">Rhynchosporium agropyri</name>
    <dbReference type="NCBI Taxonomy" id="914238"/>
    <lineage>
        <taxon>Eukaryota</taxon>
        <taxon>Fungi</taxon>
        <taxon>Dikarya</taxon>
        <taxon>Ascomycota</taxon>
        <taxon>Pezizomycotina</taxon>
        <taxon>Leotiomycetes</taxon>
        <taxon>Helotiales</taxon>
        <taxon>Ploettnerulaceae</taxon>
        <taxon>Rhynchosporium</taxon>
    </lineage>
</organism>
<evidence type="ECO:0000313" key="2">
    <source>
        <dbReference type="Proteomes" id="UP000178912"/>
    </source>
</evidence>
<reference evidence="2" key="1">
    <citation type="submission" date="2016-03" db="EMBL/GenBank/DDBJ databases">
        <authorList>
            <person name="Guldener U."/>
        </authorList>
    </citation>
    <scope>NUCLEOTIDE SEQUENCE [LARGE SCALE GENOMIC DNA]</scope>
    <source>
        <strain evidence="2">04CH-RAC-A.6.1</strain>
    </source>
</reference>
<evidence type="ECO:0000313" key="1">
    <source>
        <dbReference type="EMBL" id="CZS90181.1"/>
    </source>
</evidence>
<dbReference type="AlphaFoldDB" id="A0A1E1JWT9"/>
<dbReference type="Proteomes" id="UP000178912">
    <property type="component" value="Unassembled WGS sequence"/>
</dbReference>